<evidence type="ECO:0000259" key="1">
    <source>
        <dbReference type="Pfam" id="PF13302"/>
    </source>
</evidence>
<accession>A0A158IXJ4</accession>
<dbReference type="Gene3D" id="3.40.630.30">
    <property type="match status" value="1"/>
</dbReference>
<dbReference type="Proteomes" id="UP000054717">
    <property type="component" value="Unassembled WGS sequence"/>
</dbReference>
<evidence type="ECO:0000313" key="3">
    <source>
        <dbReference type="Proteomes" id="UP000054717"/>
    </source>
</evidence>
<dbReference type="Pfam" id="PF13302">
    <property type="entry name" value="Acetyltransf_3"/>
    <property type="match status" value="1"/>
</dbReference>
<dbReference type="GO" id="GO:0016747">
    <property type="term" value="F:acyltransferase activity, transferring groups other than amino-acyl groups"/>
    <property type="evidence" value="ECO:0007669"/>
    <property type="project" value="InterPro"/>
</dbReference>
<comment type="caution">
    <text evidence="2">The sequence shown here is derived from an EMBL/GenBank/DDBJ whole genome shotgun (WGS) entry which is preliminary data.</text>
</comment>
<protein>
    <recommendedName>
        <fullName evidence="1">N-acetyltransferase domain-containing protein</fullName>
    </recommendedName>
</protein>
<name>A0A158IXJ4_9BURK</name>
<dbReference type="InterPro" id="IPR000182">
    <property type="entry name" value="GNAT_dom"/>
</dbReference>
<dbReference type="SUPFAM" id="SSF55729">
    <property type="entry name" value="Acyl-CoA N-acyltransferases (Nat)"/>
    <property type="match status" value="1"/>
</dbReference>
<keyword evidence="3" id="KW-1185">Reference proteome</keyword>
<dbReference type="EMBL" id="FCNZ02000013">
    <property type="protein sequence ID" value="SAL61402.1"/>
    <property type="molecule type" value="Genomic_DNA"/>
</dbReference>
<feature type="domain" description="N-acetyltransferase" evidence="1">
    <location>
        <begin position="13"/>
        <end position="138"/>
    </location>
</feature>
<sequence length="194" mass="22104">MRHDISVEGHAFRLRPIADSDAQFVVELRADPALNAYLHAGAQTREQQLAWLSSYYERAGDYYFVVERRDTDTREGVISLYDLDDGARAAEWGRWIIRPGSVAAVESAWLIYRIGLESLGLDAVYCRTVAENAKVVSFHDSCEIAERRVLPRHFEIGGRRVDAVEHQVTRDTWPQIGARLETLVRMVAKRMSRG</sequence>
<dbReference type="RefSeq" id="WP_087631476.1">
    <property type="nucleotide sequence ID" value="NZ_FCNZ02000013.1"/>
</dbReference>
<organism evidence="2 3">
    <name type="scientific">Caballeronia telluris</name>
    <dbReference type="NCBI Taxonomy" id="326475"/>
    <lineage>
        <taxon>Bacteria</taxon>
        <taxon>Pseudomonadati</taxon>
        <taxon>Pseudomonadota</taxon>
        <taxon>Betaproteobacteria</taxon>
        <taxon>Burkholderiales</taxon>
        <taxon>Burkholderiaceae</taxon>
        <taxon>Caballeronia</taxon>
    </lineage>
</organism>
<dbReference type="InterPro" id="IPR016181">
    <property type="entry name" value="Acyl_CoA_acyltransferase"/>
</dbReference>
<evidence type="ECO:0000313" key="2">
    <source>
        <dbReference type="EMBL" id="SAL61402.1"/>
    </source>
</evidence>
<dbReference type="AlphaFoldDB" id="A0A158IXJ4"/>
<gene>
    <name evidence="2" type="ORF">AWB66_03538</name>
</gene>
<reference evidence="2" key="1">
    <citation type="submission" date="2016-01" db="EMBL/GenBank/DDBJ databases">
        <authorList>
            <person name="Peeters Charlotte."/>
        </authorList>
    </citation>
    <scope>NUCLEOTIDE SEQUENCE</scope>
    <source>
        <strain evidence="2">LMG 22936</strain>
    </source>
</reference>
<dbReference type="STRING" id="326475.AWB66_03538"/>
<proteinExistence type="predicted"/>